<protein>
    <recommendedName>
        <fullName evidence="4">Phage protein</fullName>
    </recommendedName>
</protein>
<feature type="coiled-coil region" evidence="1">
    <location>
        <begin position="43"/>
        <end position="70"/>
    </location>
</feature>
<name>A0ABQ2P3J1_9BACI</name>
<dbReference type="Pfam" id="PF23857">
    <property type="entry name" value="Phage_TAC_19"/>
    <property type="match status" value="1"/>
</dbReference>
<dbReference type="NCBIfam" id="NF047360">
    <property type="entry name" value="tail_chap_PVL"/>
    <property type="match status" value="1"/>
</dbReference>
<organism evidence="2 3">
    <name type="scientific">Oceanobacillus neutriphilus</name>
    <dbReference type="NCBI Taxonomy" id="531815"/>
    <lineage>
        <taxon>Bacteria</taxon>
        <taxon>Bacillati</taxon>
        <taxon>Bacillota</taxon>
        <taxon>Bacilli</taxon>
        <taxon>Bacillales</taxon>
        <taxon>Bacillaceae</taxon>
        <taxon>Oceanobacillus</taxon>
    </lineage>
</organism>
<dbReference type="InterPro" id="IPR057006">
    <property type="entry name" value="Phage_TAC_19"/>
</dbReference>
<dbReference type="RefSeq" id="WP_188738726.1">
    <property type="nucleotide sequence ID" value="NZ_BMLW01000028.1"/>
</dbReference>
<reference evidence="3" key="1">
    <citation type="journal article" date="2019" name="Int. J. Syst. Evol. Microbiol.">
        <title>The Global Catalogue of Microorganisms (GCM) 10K type strain sequencing project: providing services to taxonomists for standard genome sequencing and annotation.</title>
        <authorList>
            <consortium name="The Broad Institute Genomics Platform"/>
            <consortium name="The Broad Institute Genome Sequencing Center for Infectious Disease"/>
            <person name="Wu L."/>
            <person name="Ma J."/>
        </authorList>
    </citation>
    <scope>NUCLEOTIDE SEQUENCE [LARGE SCALE GENOMIC DNA]</scope>
    <source>
        <strain evidence="3">CGMCC 1.7693</strain>
    </source>
</reference>
<accession>A0ABQ2P3J1</accession>
<sequence length="123" mass="14396">MANLKRNMIKLVKNPKEAMKGAEIQFDTYWTSPFLPAEVTYEALDLADQMQDEEKAKKLKEKESAEMLEKFVVNKLYAGQFTSSDLRKRFHGPDYMNMLQDQVLFIAQGHQNDETKKFLEKKN</sequence>
<dbReference type="Proteomes" id="UP000641206">
    <property type="component" value="Unassembled WGS sequence"/>
</dbReference>
<comment type="caution">
    <text evidence="2">The sequence shown here is derived from an EMBL/GenBank/DDBJ whole genome shotgun (WGS) entry which is preliminary data.</text>
</comment>
<keyword evidence="3" id="KW-1185">Reference proteome</keyword>
<evidence type="ECO:0000313" key="2">
    <source>
        <dbReference type="EMBL" id="GGP17251.1"/>
    </source>
</evidence>
<keyword evidence="1" id="KW-0175">Coiled coil</keyword>
<proteinExistence type="predicted"/>
<gene>
    <name evidence="2" type="ORF">GCM10011346_52400</name>
</gene>
<evidence type="ECO:0008006" key="4">
    <source>
        <dbReference type="Google" id="ProtNLM"/>
    </source>
</evidence>
<dbReference type="EMBL" id="BMLW01000028">
    <property type="protein sequence ID" value="GGP17251.1"/>
    <property type="molecule type" value="Genomic_DNA"/>
</dbReference>
<evidence type="ECO:0000313" key="3">
    <source>
        <dbReference type="Proteomes" id="UP000641206"/>
    </source>
</evidence>
<evidence type="ECO:0000256" key="1">
    <source>
        <dbReference type="SAM" id="Coils"/>
    </source>
</evidence>